<protein>
    <submittedName>
        <fullName evidence="1">Uncharacterized protein</fullName>
    </submittedName>
</protein>
<dbReference type="EMBL" id="GBXM01103145">
    <property type="protein sequence ID" value="JAH05432.1"/>
    <property type="molecule type" value="Transcribed_RNA"/>
</dbReference>
<sequence>METAAGVVLKVGLANGLIQRCCVYSVC</sequence>
<reference evidence="1" key="2">
    <citation type="journal article" date="2015" name="Fish Shellfish Immunol.">
        <title>Early steps in the European eel (Anguilla anguilla)-Vibrio vulnificus interaction in the gills: Role of the RtxA13 toxin.</title>
        <authorList>
            <person name="Callol A."/>
            <person name="Pajuelo D."/>
            <person name="Ebbesson L."/>
            <person name="Teles M."/>
            <person name="MacKenzie S."/>
            <person name="Amaro C."/>
        </authorList>
    </citation>
    <scope>NUCLEOTIDE SEQUENCE</scope>
</reference>
<evidence type="ECO:0000313" key="1">
    <source>
        <dbReference type="EMBL" id="JAH05432.1"/>
    </source>
</evidence>
<accession>A0A0E9PMB5</accession>
<name>A0A0E9PMB5_ANGAN</name>
<proteinExistence type="predicted"/>
<reference evidence="1" key="1">
    <citation type="submission" date="2014-11" db="EMBL/GenBank/DDBJ databases">
        <authorList>
            <person name="Amaro Gonzalez C."/>
        </authorList>
    </citation>
    <scope>NUCLEOTIDE SEQUENCE</scope>
</reference>
<organism evidence="1">
    <name type="scientific">Anguilla anguilla</name>
    <name type="common">European freshwater eel</name>
    <name type="synonym">Muraena anguilla</name>
    <dbReference type="NCBI Taxonomy" id="7936"/>
    <lineage>
        <taxon>Eukaryota</taxon>
        <taxon>Metazoa</taxon>
        <taxon>Chordata</taxon>
        <taxon>Craniata</taxon>
        <taxon>Vertebrata</taxon>
        <taxon>Euteleostomi</taxon>
        <taxon>Actinopterygii</taxon>
        <taxon>Neopterygii</taxon>
        <taxon>Teleostei</taxon>
        <taxon>Anguilliformes</taxon>
        <taxon>Anguillidae</taxon>
        <taxon>Anguilla</taxon>
    </lineage>
</organism>
<dbReference type="AlphaFoldDB" id="A0A0E9PMB5"/>